<keyword evidence="1" id="KW-0472">Membrane</keyword>
<name>A0ABW7NCR2_9BACT</name>
<evidence type="ECO:0000313" key="3">
    <source>
        <dbReference type="EMBL" id="MFH6984259.1"/>
    </source>
</evidence>
<proteinExistence type="predicted"/>
<dbReference type="SMART" id="SM00871">
    <property type="entry name" value="AraC_E_bind"/>
    <property type="match status" value="1"/>
</dbReference>
<feature type="domain" description="AraC effector-binding" evidence="2">
    <location>
        <begin position="180"/>
        <end position="332"/>
    </location>
</feature>
<dbReference type="Gene3D" id="3.30.530.20">
    <property type="match status" value="1"/>
</dbReference>
<protein>
    <submittedName>
        <fullName evidence="3">GyrI-like domain-containing protein</fullName>
    </submittedName>
</protein>
<keyword evidence="1" id="KW-0812">Transmembrane</keyword>
<sequence length="332" mass="37035">MKAIKIVGIILMILATVVLITIYLLPDNAHMERKILIESQPEAVYTELISFRTFNEWSPWATKDPLAEYLWDGPVIGVGARISWKSTVVGNGSMQIVEVMENRKVVNLMKFDEYESDPTAAFILNPVVGGTEVVWTYDESDVQGLAKIFMLGIDGFLGEDYEQGLLALKERVESAPDFDFPMNLRTIAPFQYLGIRDSTVNDPALVSSMMAQNYGELVTYMSIRGVEATGNPLAVFTDFGYADLSFICGYPVADPLSGSGRIELFSQDGGPAIVLNCQGGYENLDKGYDQIMEFAAFYNYDLVDDPWEEYITDPETNPDTATWTANIYYPVQ</sequence>
<dbReference type="SUPFAM" id="SSF55961">
    <property type="entry name" value="Bet v1-like"/>
    <property type="match status" value="1"/>
</dbReference>
<dbReference type="InterPro" id="IPR023393">
    <property type="entry name" value="START-like_dom_sf"/>
</dbReference>
<keyword evidence="4" id="KW-1185">Reference proteome</keyword>
<dbReference type="Pfam" id="PF06445">
    <property type="entry name" value="GyrI-like"/>
    <property type="match status" value="1"/>
</dbReference>
<dbReference type="EMBL" id="JBIPKE010000017">
    <property type="protein sequence ID" value="MFH6984259.1"/>
    <property type="molecule type" value="Genomic_DNA"/>
</dbReference>
<dbReference type="InterPro" id="IPR029442">
    <property type="entry name" value="GyrI-like"/>
</dbReference>
<dbReference type="InterPro" id="IPR011256">
    <property type="entry name" value="Reg_factor_effector_dom_sf"/>
</dbReference>
<dbReference type="SUPFAM" id="SSF55136">
    <property type="entry name" value="Probable bacterial effector-binding domain"/>
    <property type="match status" value="1"/>
</dbReference>
<dbReference type="Gene3D" id="3.20.80.10">
    <property type="entry name" value="Regulatory factor, effector binding domain"/>
    <property type="match status" value="1"/>
</dbReference>
<dbReference type="RefSeq" id="WP_395417642.1">
    <property type="nucleotide sequence ID" value="NZ_JBIPKE010000017.1"/>
</dbReference>
<evidence type="ECO:0000256" key="1">
    <source>
        <dbReference type="SAM" id="Phobius"/>
    </source>
</evidence>
<organism evidence="3 4">
    <name type="scientific">Marinoscillum luteum</name>
    <dbReference type="NCBI Taxonomy" id="861051"/>
    <lineage>
        <taxon>Bacteria</taxon>
        <taxon>Pseudomonadati</taxon>
        <taxon>Bacteroidota</taxon>
        <taxon>Cytophagia</taxon>
        <taxon>Cytophagales</taxon>
        <taxon>Reichenbachiellaceae</taxon>
        <taxon>Marinoscillum</taxon>
    </lineage>
</organism>
<evidence type="ECO:0000259" key="2">
    <source>
        <dbReference type="SMART" id="SM00871"/>
    </source>
</evidence>
<gene>
    <name evidence="3" type="ORF">ACHKAR_12465</name>
</gene>
<dbReference type="CDD" id="cd07818">
    <property type="entry name" value="SRPBCC_1"/>
    <property type="match status" value="1"/>
</dbReference>
<keyword evidence="1" id="KW-1133">Transmembrane helix</keyword>
<dbReference type="InterPro" id="IPR010499">
    <property type="entry name" value="AraC_E-bd"/>
</dbReference>
<dbReference type="Proteomes" id="UP001610063">
    <property type="component" value="Unassembled WGS sequence"/>
</dbReference>
<accession>A0ABW7NCR2</accession>
<feature type="transmembrane region" description="Helical" evidence="1">
    <location>
        <begin position="6"/>
        <end position="25"/>
    </location>
</feature>
<reference evidence="3 4" key="1">
    <citation type="journal article" date="2013" name="Int. J. Syst. Evol. Microbiol.">
        <title>Marinoscillum luteum sp. nov., isolated from marine sediment.</title>
        <authorList>
            <person name="Cha I.T."/>
            <person name="Park S.J."/>
            <person name="Kim S.J."/>
            <person name="Kim J.G."/>
            <person name="Jung M.Y."/>
            <person name="Shin K.S."/>
            <person name="Kwon K.K."/>
            <person name="Yang S.H."/>
            <person name="Seo Y.S."/>
            <person name="Rhee S.K."/>
        </authorList>
    </citation>
    <scope>NUCLEOTIDE SEQUENCE [LARGE SCALE GENOMIC DNA]</scope>
    <source>
        <strain evidence="3 4">KCTC 23939</strain>
    </source>
</reference>
<comment type="caution">
    <text evidence="3">The sequence shown here is derived from an EMBL/GenBank/DDBJ whole genome shotgun (WGS) entry which is preliminary data.</text>
</comment>
<evidence type="ECO:0000313" key="4">
    <source>
        <dbReference type="Proteomes" id="UP001610063"/>
    </source>
</evidence>